<comment type="caution">
    <text evidence="1">The sequence shown here is derived from an EMBL/GenBank/DDBJ whole genome shotgun (WGS) entry which is preliminary data.</text>
</comment>
<evidence type="ECO:0000313" key="2">
    <source>
        <dbReference type="Proteomes" id="UP000284434"/>
    </source>
</evidence>
<reference evidence="1 2" key="1">
    <citation type="submission" date="2018-08" db="EMBL/GenBank/DDBJ databases">
        <title>A genome reference for cultivated species of the human gut microbiota.</title>
        <authorList>
            <person name="Zou Y."/>
            <person name="Xue W."/>
            <person name="Luo G."/>
        </authorList>
    </citation>
    <scope>NUCLEOTIDE SEQUENCE [LARGE SCALE GENOMIC DNA]</scope>
    <source>
        <strain evidence="1 2">OF03-11</strain>
    </source>
</reference>
<evidence type="ECO:0000313" key="1">
    <source>
        <dbReference type="EMBL" id="RGY09519.1"/>
    </source>
</evidence>
<sequence>MGKIDFSVGEFDTRVQFYKQEITRTDAGAIVKDFIKTTEAFAGVSSKTLDETVGGERIRVVEVLELTSYLLVGMNNSWRVEIGGNMYEVISVEPVKRRFMKVVIKQL</sequence>
<dbReference type="Proteomes" id="UP000284434">
    <property type="component" value="Unassembled WGS sequence"/>
</dbReference>
<dbReference type="InterPro" id="IPR008767">
    <property type="entry name" value="Phage_SPP1_head-tail_adaptor"/>
</dbReference>
<dbReference type="EMBL" id="QSCO01000002">
    <property type="protein sequence ID" value="RGY09519.1"/>
    <property type="molecule type" value="Genomic_DNA"/>
</dbReference>
<dbReference type="RefSeq" id="WP_118102765.1">
    <property type="nucleotide sequence ID" value="NZ_JADMSC010000062.1"/>
</dbReference>
<dbReference type="Gene3D" id="2.40.10.270">
    <property type="entry name" value="Bacteriophage SPP1 head-tail adaptor protein"/>
    <property type="match status" value="1"/>
</dbReference>
<dbReference type="Pfam" id="PF05521">
    <property type="entry name" value="Phage_HCP"/>
    <property type="match status" value="1"/>
</dbReference>
<organism evidence="1 2">
    <name type="scientific">Odoribacter splanchnicus</name>
    <dbReference type="NCBI Taxonomy" id="28118"/>
    <lineage>
        <taxon>Bacteria</taxon>
        <taxon>Pseudomonadati</taxon>
        <taxon>Bacteroidota</taxon>
        <taxon>Bacteroidia</taxon>
        <taxon>Bacteroidales</taxon>
        <taxon>Odoribacteraceae</taxon>
        <taxon>Odoribacter</taxon>
    </lineage>
</organism>
<evidence type="ECO:0008006" key="3">
    <source>
        <dbReference type="Google" id="ProtNLM"/>
    </source>
</evidence>
<gene>
    <name evidence="1" type="ORF">DXA53_01680</name>
</gene>
<dbReference type="AlphaFoldDB" id="A0A413IG63"/>
<name>A0A413IG63_9BACT</name>
<proteinExistence type="predicted"/>
<accession>A0A413IG63</accession>
<dbReference type="InterPro" id="IPR038666">
    <property type="entry name" value="SSP1_head-tail_sf"/>
</dbReference>
<protein>
    <recommendedName>
        <fullName evidence="3">Head-tail adaptor protein</fullName>
    </recommendedName>
</protein>